<proteinExistence type="predicted"/>
<dbReference type="PANTHER" id="PTHR12143">
    <property type="entry name" value="PEPTIDE N-GLYCANASE PNGASE -RELATED"/>
    <property type="match status" value="1"/>
</dbReference>
<dbReference type="NCBIfam" id="TIGR01180">
    <property type="entry name" value="aman2_put"/>
    <property type="match status" value="1"/>
</dbReference>
<dbReference type="SUPFAM" id="SSF49785">
    <property type="entry name" value="Galactose-binding domain-like"/>
    <property type="match status" value="2"/>
</dbReference>
<feature type="domain" description="F5/8 type C" evidence="2">
    <location>
        <begin position="72"/>
        <end position="220"/>
    </location>
</feature>
<reference evidence="4 5" key="1">
    <citation type="submission" date="2019-06" db="EMBL/GenBank/DDBJ databases">
        <title>Sequencing the genomes of 1000 actinobacteria strains.</title>
        <authorList>
            <person name="Klenk H.-P."/>
        </authorList>
    </citation>
    <scope>NUCLEOTIDE SEQUENCE [LARGE SCALE GENOMIC DNA]</scope>
    <source>
        <strain evidence="4 5">DSM 10596</strain>
    </source>
</reference>
<dbReference type="GO" id="GO:0005975">
    <property type="term" value="P:carbohydrate metabolic process"/>
    <property type="evidence" value="ECO:0007669"/>
    <property type="project" value="InterPro"/>
</dbReference>
<dbReference type="InterPro" id="IPR013783">
    <property type="entry name" value="Ig-like_fold"/>
</dbReference>
<dbReference type="InterPro" id="IPR000421">
    <property type="entry name" value="FA58C"/>
</dbReference>
<dbReference type="EMBL" id="VFNV01000001">
    <property type="protein sequence ID" value="TQK76835.1"/>
    <property type="molecule type" value="Genomic_DNA"/>
</dbReference>
<evidence type="ECO:0000259" key="2">
    <source>
        <dbReference type="PROSITE" id="PS50022"/>
    </source>
</evidence>
<dbReference type="Pfam" id="PF17678">
    <property type="entry name" value="Glyco_hydro_92N"/>
    <property type="match status" value="1"/>
</dbReference>
<dbReference type="Pfam" id="PF07971">
    <property type="entry name" value="Glyco_hydro_92"/>
    <property type="match status" value="1"/>
</dbReference>
<dbReference type="InterPro" id="IPR041371">
    <property type="entry name" value="GH92_N"/>
</dbReference>
<evidence type="ECO:0000259" key="3">
    <source>
        <dbReference type="PROSITE" id="PS50093"/>
    </source>
</evidence>
<keyword evidence="5" id="KW-1185">Reference proteome</keyword>
<dbReference type="GO" id="GO:0006516">
    <property type="term" value="P:glycoprotein catabolic process"/>
    <property type="evidence" value="ECO:0007669"/>
    <property type="project" value="TreeGrafter"/>
</dbReference>
<dbReference type="SUPFAM" id="SSF48208">
    <property type="entry name" value="Six-hairpin glycosidases"/>
    <property type="match status" value="1"/>
</dbReference>
<dbReference type="InterPro" id="IPR035986">
    <property type="entry name" value="PKD_dom_sf"/>
</dbReference>
<dbReference type="Gene3D" id="2.70.98.10">
    <property type="match status" value="1"/>
</dbReference>
<protein>
    <submittedName>
        <fullName evidence="4">Putative alpha-1,2-mannosidase</fullName>
    </submittedName>
</protein>
<dbReference type="PANTHER" id="PTHR12143:SF43">
    <property type="entry name" value="PUTATIVE-RELATED"/>
    <property type="match status" value="1"/>
</dbReference>
<feature type="region of interest" description="Disordered" evidence="1">
    <location>
        <begin position="141"/>
        <end position="165"/>
    </location>
</feature>
<dbReference type="GO" id="GO:0000224">
    <property type="term" value="F:peptide-N4-(N-acetyl-beta-glucosaminyl)asparagine amidase activity"/>
    <property type="evidence" value="ECO:0007669"/>
    <property type="project" value="TreeGrafter"/>
</dbReference>
<sequence length="2545" mass="262602">MNRKRIEPRIRGRAGRSARTISLGVSIALGVTMAGISTPIAQAAPATGGTFSTSFEASEAQPLTGTAYGALTNVTGKKFSAGSLLGLVSAVTASGENLPNEGAAKAADGVSSTKWLVKTNTGWLQYQLSSPAVVKQYKMTTADDSPARNPKSWKVQGSTDGSSWDTLDTRADQLPTSTPKLTTFTYNIDNNTAYSYYRLAIDANNGDSMIQLGDWEILDGTSNAASPSPIQTTVSTGPVSAKVARVNAGFTGKASMQYVGAHIAAGEAKGAGVLFDDQNIAIGDSSQLSYAIFPILDETDLTYPATYTALDLVLDDNTLVSSKGLVDTNGFDFKASAYGEQKALYGSQWNKVTVDLGSLAGRTIKKILISYDNPNGSATTAFAGWVDDIKIADATARDTSAGLVSYVDTRRGTNSNDKFSRGNNLPITAMPNGFNFFTPMTDASSSRWEYSYQNSTYVDSTTGANKLNGFGISHEPSPWMGDRNQVVFMPDTAGTGGSGNLSSRAKTYSHDTEIARPDYYSVMLDGGNLRTEISPTDHGAIIRYTNNKSGDTTLRSLIDIVGGQGSFTVDAAGAVTGWVDPNGGSGATRMFIAGKYSSAPSATTAGTDRTASKISVVQLDGNKQVELRIATSFISQDQAQLNLDREVTGKTFDQIRQAAGAAWNARLGVIDLADSNATDAQKVTTYSNLYRLNLYPNSQFEDVSQLGSNTPEYKHASPVLATTGSATATTTNAQIKDGKIYVNNGFWDTYRTVWPLYSFLYPDIAEELVDGFVQQYREGGWVARWSSPGYADSMTGTSSDASFAEAYTSGAIDTATALEAYDAGLKNATVVSPQSQTGRKGLNTSQFVGYTSTATSESVSWALEGYINDNALADMAAKLATDTAVPQARRAQIAQEATYLRQRAKNYVNMFDSTAGFFQGKTSSGAFATASASFDPEVWGGVFTETNGWNFAFHAPFDVEGLAALYGGQQGLIDKLDAFFTTQEKADKPGGYGGVIHEMLEARDVRMGEFGMSNQVSHHIPWIYAAAGKPSKTQAAVREVMQRLFVGSEIGQGYPGDEDNGEMSSWQIFASLGFYPLSLGSGEFTIGSPLYDHVVVHRENGDLTIDANANSRDNVYIASATLDGESLGTASLSQAALNAAGDHTLSFEMSATPTTWGERTFTAQSAQPLVDVTGPDYATVQASDGTATDKLVDNSSTTSIALNSATASLTFASKAVAASVQSYTLTNASSGAAPKAWKLQGSNDGTTWKTLDSRSDQEFRWATQTRPFQVEDPGTYSSYRIVIEATSTGEPATIAEVELLAGQVQKDELTVIPTTLTTQVGSAVTAGYALIAGGSSAASGDYSATVDFLDGNGPQSATVTSSGLGLTVSLAHTFSATGVYSLPISVTQGGETATGTATVTVSRDQTMQAQFNNACITVLGVAADCDGNTNGYKKESLAASGFVQGTTVQVPGKGVSFDLPDIASGKPDNLVSTSAPVRINVGDDATKVSFIGFANEKDQTRTLTLTYGDGHTQDIVVGFDNWDDTGSKIANTSNVVVGSSEGRYKGTSTSETSPTFYVWSTDTVTLDTGHGSPLWLTMSAKPDTSKAQLHLFAVASDGTRTAPAALTAEPSAEPVSAAYAGSATTVDLAEFAGGDTASNAYSATINWGDDSPVTGGQVADGKVAGTHVFAKAGTYTVTVSIDDGVHTVVTSRQVTVSAKVDSTVTVAGPATNPTTTTTASITATVPNDATGTVEFFDGPTSLGTATVSNGKATLAAGPLAAGTHSVTAKYAGDAKYNGSTSAPAVVTVDKADATVVVNSTPGSPLVGSTFTLQATVSTGATGTVEFFDGSTSLGTATVSGGVASISVTAPATSASKEYKATYSGDATYKGATTTVSIAITSVAATVSLTASAATATPVSGPTLTATLTAGATGTVEFFAGSDSLGKVQISNDKATLPLSGLPVGSHVIKAVYSGDSALGGADSNTVTIISELAASSVEITTSATDATVLETVTLTANLTGPSTGTVEFYDADTKIGSASATSGVASFEAGPGLSVGEHSFSARFVENESYRGATSPAKVVTVDKAASATELSAAPTTTDTLGTVVLTATVTDGATGSVEFFDGDSLLGSQAIDEDTATAALNVTGLAAGKRMLTAVYAGDATYKASTSDAVEVQVSKVAATLSLASDVEGRAAIAESHLTATVPAGATGDVEFFDGSESLGTASIVNGTANLTVGALTAGDHSFTAKFAGDERFGAAESDAVAVAVVASTTSVTLTSSASAITTAGSLDLTATLADNATGTVEFFDGTRSLGTAAIAGGAATIKQAGLSAGAHSFTAKYSGDQYYAPASSQPAAVEVTQAPDGAAKVTLGKPQFTKSSQLYKSTKPASVSVTVRGAQTGSVTFKAGSKIVGVAPIVGGKATVKLSTKLWVGKYKVVASMDQTDTTAAAVSTASSTFTVKKSSIKKIKVQGKRYTPGRSFRVTVKASKKLNSGRIAGGKVKVYVGKKVVKTIKTPALRKRNGKYTVTVPARFAKGSSLKVRAKFVPKYKGASKAKTSKTIKLKATR</sequence>
<dbReference type="Pfam" id="PF00754">
    <property type="entry name" value="F5_F8_type_C"/>
    <property type="match status" value="1"/>
</dbReference>
<dbReference type="InterPro" id="IPR012939">
    <property type="entry name" value="Glyco_hydro_92"/>
</dbReference>
<feature type="compositionally biased region" description="Polar residues" evidence="1">
    <location>
        <begin position="155"/>
        <end position="165"/>
    </location>
</feature>
<evidence type="ECO:0000313" key="4">
    <source>
        <dbReference type="EMBL" id="TQK76835.1"/>
    </source>
</evidence>
<dbReference type="Gene3D" id="1.20.1050.60">
    <property type="entry name" value="alpha-1,2-mannosidase"/>
    <property type="match status" value="1"/>
</dbReference>
<evidence type="ECO:0000256" key="1">
    <source>
        <dbReference type="SAM" id="MobiDB-lite"/>
    </source>
</evidence>
<dbReference type="GO" id="GO:0005829">
    <property type="term" value="C:cytosol"/>
    <property type="evidence" value="ECO:0007669"/>
    <property type="project" value="TreeGrafter"/>
</dbReference>
<dbReference type="OrthoDB" id="9804511at2"/>
<organism evidence="4 5">
    <name type="scientific">Rarobacter incanus</name>
    <dbReference type="NCBI Taxonomy" id="153494"/>
    <lineage>
        <taxon>Bacteria</taxon>
        <taxon>Bacillati</taxon>
        <taxon>Actinomycetota</taxon>
        <taxon>Actinomycetes</taxon>
        <taxon>Micrococcales</taxon>
        <taxon>Rarobacteraceae</taxon>
        <taxon>Rarobacter</taxon>
    </lineage>
</organism>
<dbReference type="InterPro" id="IPR014718">
    <property type="entry name" value="GH-type_carb-bd"/>
</dbReference>
<gene>
    <name evidence="4" type="ORF">FB389_1530</name>
</gene>
<dbReference type="RefSeq" id="WP_142112378.1">
    <property type="nucleotide sequence ID" value="NZ_BAAATB010000007.1"/>
</dbReference>
<dbReference type="InterPro" id="IPR032109">
    <property type="entry name" value="Big_3_5"/>
</dbReference>
<dbReference type="Proteomes" id="UP000316181">
    <property type="component" value="Unassembled WGS sequence"/>
</dbReference>
<dbReference type="InterPro" id="IPR050883">
    <property type="entry name" value="PNGase"/>
</dbReference>
<dbReference type="GO" id="GO:0030246">
    <property type="term" value="F:carbohydrate binding"/>
    <property type="evidence" value="ECO:0007669"/>
    <property type="project" value="InterPro"/>
</dbReference>
<dbReference type="PROSITE" id="PS50022">
    <property type="entry name" value="FA58C_3"/>
    <property type="match status" value="1"/>
</dbReference>
<dbReference type="Pfam" id="PF16640">
    <property type="entry name" value="Big_3_5"/>
    <property type="match status" value="7"/>
</dbReference>
<dbReference type="Gene3D" id="2.60.120.260">
    <property type="entry name" value="Galactose-binding domain-like"/>
    <property type="match status" value="2"/>
</dbReference>
<dbReference type="InterPro" id="IPR008979">
    <property type="entry name" value="Galactose-bd-like_sf"/>
</dbReference>
<feature type="domain" description="PKD" evidence="3">
    <location>
        <begin position="1631"/>
        <end position="1703"/>
    </location>
</feature>
<dbReference type="Gene3D" id="3.30.2080.10">
    <property type="entry name" value="GH92 mannosidase domain"/>
    <property type="match status" value="1"/>
</dbReference>
<dbReference type="InterPro" id="IPR008928">
    <property type="entry name" value="6-hairpin_glycosidase_sf"/>
</dbReference>
<dbReference type="Gene3D" id="1.20.1610.10">
    <property type="entry name" value="alpha-1,2-mannosidases domains"/>
    <property type="match status" value="1"/>
</dbReference>
<dbReference type="InterPro" id="IPR005887">
    <property type="entry name" value="GH92_a_mannosidase_put"/>
</dbReference>
<dbReference type="InterPro" id="IPR000601">
    <property type="entry name" value="PKD_dom"/>
</dbReference>
<dbReference type="Gene3D" id="2.60.40.10">
    <property type="entry name" value="Immunoglobulins"/>
    <property type="match status" value="8"/>
</dbReference>
<dbReference type="PROSITE" id="PS50093">
    <property type="entry name" value="PKD"/>
    <property type="match status" value="1"/>
</dbReference>
<name>A0A542SQG8_9MICO</name>
<comment type="caution">
    <text evidence="4">The sequence shown here is derived from an EMBL/GenBank/DDBJ whole genome shotgun (WGS) entry which is preliminary data.</text>
</comment>
<dbReference type="SUPFAM" id="SSF49299">
    <property type="entry name" value="PKD domain"/>
    <property type="match status" value="1"/>
</dbReference>
<evidence type="ECO:0000313" key="5">
    <source>
        <dbReference type="Proteomes" id="UP000316181"/>
    </source>
</evidence>
<accession>A0A542SQG8</accession>